<name>A0AAV7W543_PLEWA</name>
<dbReference type="Proteomes" id="UP001066276">
    <property type="component" value="Chromosome 1_2"/>
</dbReference>
<evidence type="ECO:0000313" key="2">
    <source>
        <dbReference type="Proteomes" id="UP001066276"/>
    </source>
</evidence>
<sequence>MPGAFFQEGWYAPTSGPYEQAGRMIFTAPRAARELPPAQPHRRVHGSNIEILRSILRNLVSLMSNTGDEHKQRMTSHNTYVTLPFGIKRTGNPFGYCGCQYMELLCHREITVAWKVVQAIGLKSVLVNCKKKSGDYVFLPVLSVADNEDQRPCTPVMFSRMQTLEADVSDRRPYVLRSPGRASYLMRNISLIIE</sequence>
<evidence type="ECO:0000313" key="1">
    <source>
        <dbReference type="EMBL" id="KAJ1207972.1"/>
    </source>
</evidence>
<reference evidence="1" key="1">
    <citation type="journal article" date="2022" name="bioRxiv">
        <title>Sequencing and chromosome-scale assembly of the giantPleurodeles waltlgenome.</title>
        <authorList>
            <person name="Brown T."/>
            <person name="Elewa A."/>
            <person name="Iarovenko S."/>
            <person name="Subramanian E."/>
            <person name="Araus A.J."/>
            <person name="Petzold A."/>
            <person name="Susuki M."/>
            <person name="Suzuki K.-i.T."/>
            <person name="Hayashi T."/>
            <person name="Toyoda A."/>
            <person name="Oliveira C."/>
            <person name="Osipova E."/>
            <person name="Leigh N.D."/>
            <person name="Simon A."/>
            <person name="Yun M.H."/>
        </authorList>
    </citation>
    <scope>NUCLEOTIDE SEQUENCE</scope>
    <source>
        <strain evidence="1">20211129_DDA</strain>
        <tissue evidence="1">Liver</tissue>
    </source>
</reference>
<dbReference type="AlphaFoldDB" id="A0AAV7W543"/>
<accession>A0AAV7W543</accession>
<gene>
    <name evidence="1" type="ORF">NDU88_003362</name>
</gene>
<proteinExistence type="predicted"/>
<comment type="caution">
    <text evidence="1">The sequence shown here is derived from an EMBL/GenBank/DDBJ whole genome shotgun (WGS) entry which is preliminary data.</text>
</comment>
<keyword evidence="2" id="KW-1185">Reference proteome</keyword>
<protein>
    <submittedName>
        <fullName evidence="1">Uncharacterized protein</fullName>
    </submittedName>
</protein>
<organism evidence="1 2">
    <name type="scientific">Pleurodeles waltl</name>
    <name type="common">Iberian ribbed newt</name>
    <dbReference type="NCBI Taxonomy" id="8319"/>
    <lineage>
        <taxon>Eukaryota</taxon>
        <taxon>Metazoa</taxon>
        <taxon>Chordata</taxon>
        <taxon>Craniata</taxon>
        <taxon>Vertebrata</taxon>
        <taxon>Euteleostomi</taxon>
        <taxon>Amphibia</taxon>
        <taxon>Batrachia</taxon>
        <taxon>Caudata</taxon>
        <taxon>Salamandroidea</taxon>
        <taxon>Salamandridae</taxon>
        <taxon>Pleurodelinae</taxon>
        <taxon>Pleurodeles</taxon>
    </lineage>
</organism>
<dbReference type="EMBL" id="JANPWB010000002">
    <property type="protein sequence ID" value="KAJ1207972.1"/>
    <property type="molecule type" value="Genomic_DNA"/>
</dbReference>